<reference evidence="1 2" key="1">
    <citation type="submission" date="2019-10" db="EMBL/GenBank/DDBJ databases">
        <title>Description of Paenibacillus terricola sp. nov.</title>
        <authorList>
            <person name="Carlier A."/>
            <person name="Qi S."/>
        </authorList>
    </citation>
    <scope>NUCLEOTIDE SEQUENCE [LARGE SCALE GENOMIC DNA]</scope>
    <source>
        <strain evidence="1 2">LMG 31459</strain>
    </source>
</reference>
<evidence type="ECO:0000313" key="2">
    <source>
        <dbReference type="Proteomes" id="UP000596857"/>
    </source>
</evidence>
<dbReference type="EMBL" id="WHOB01000078">
    <property type="protein sequence ID" value="NOU82441.1"/>
    <property type="molecule type" value="Genomic_DNA"/>
</dbReference>
<dbReference type="Proteomes" id="UP000596857">
    <property type="component" value="Unassembled WGS sequence"/>
</dbReference>
<proteinExistence type="predicted"/>
<organism evidence="1 2">
    <name type="scientific">Paenibacillus phytohabitans</name>
    <dbReference type="NCBI Taxonomy" id="2654978"/>
    <lineage>
        <taxon>Bacteria</taxon>
        <taxon>Bacillati</taxon>
        <taxon>Bacillota</taxon>
        <taxon>Bacilli</taxon>
        <taxon>Bacillales</taxon>
        <taxon>Paenibacillaceae</taxon>
        <taxon>Paenibacillus</taxon>
    </lineage>
</organism>
<accession>A0ABX1YRC8</accession>
<protein>
    <submittedName>
        <fullName evidence="1">Uncharacterized protein</fullName>
    </submittedName>
</protein>
<gene>
    <name evidence="1" type="ORF">GC101_26595</name>
</gene>
<name>A0ABX1YRC8_9BACL</name>
<evidence type="ECO:0000313" key="1">
    <source>
        <dbReference type="EMBL" id="NOU82441.1"/>
    </source>
</evidence>
<dbReference type="RefSeq" id="WP_171719785.1">
    <property type="nucleotide sequence ID" value="NZ_WHOB01000078.1"/>
</dbReference>
<sequence>MSISASINISLSNHSRESLSLPDFFQNFENEGWTYVKSNGEITILPLGDDDDYNWTSSVLDRDSLFNILKKKQDQKEIIGIELMRVDSEVGCELLIFNTNQMMFSLSIARKKINAKDDIDITDFSWYLERVLPVLKNLQVEQISCEQLM</sequence>
<keyword evidence="2" id="KW-1185">Reference proteome</keyword>
<comment type="caution">
    <text evidence="1">The sequence shown here is derived from an EMBL/GenBank/DDBJ whole genome shotgun (WGS) entry which is preliminary data.</text>
</comment>